<dbReference type="PANTHER" id="PTHR33861:SF5">
    <property type="entry name" value="GAMMA-TUBULIN COMPLEX COMPONENT"/>
    <property type="match status" value="1"/>
</dbReference>
<feature type="coiled-coil region" evidence="1">
    <location>
        <begin position="264"/>
        <end position="298"/>
    </location>
</feature>
<name>A0AA36D2Q8_9BILA</name>
<evidence type="ECO:0000313" key="4">
    <source>
        <dbReference type="Proteomes" id="UP001177023"/>
    </source>
</evidence>
<protein>
    <submittedName>
        <fullName evidence="3">Uncharacterized protein</fullName>
    </submittedName>
</protein>
<keyword evidence="4" id="KW-1185">Reference proteome</keyword>
<dbReference type="Proteomes" id="UP001177023">
    <property type="component" value="Unassembled WGS sequence"/>
</dbReference>
<keyword evidence="1" id="KW-0175">Coiled coil</keyword>
<gene>
    <name evidence="3" type="ORF">MSPICULIGERA_LOCUS17084</name>
</gene>
<dbReference type="Pfam" id="PF15189">
    <property type="entry name" value="MEIOC"/>
    <property type="match status" value="1"/>
</dbReference>
<organism evidence="3 4">
    <name type="scientific">Mesorhabditis spiculigera</name>
    <dbReference type="NCBI Taxonomy" id="96644"/>
    <lineage>
        <taxon>Eukaryota</taxon>
        <taxon>Metazoa</taxon>
        <taxon>Ecdysozoa</taxon>
        <taxon>Nematoda</taxon>
        <taxon>Chromadorea</taxon>
        <taxon>Rhabditida</taxon>
        <taxon>Rhabditina</taxon>
        <taxon>Rhabditomorpha</taxon>
        <taxon>Rhabditoidea</taxon>
        <taxon>Rhabditidae</taxon>
        <taxon>Mesorhabditinae</taxon>
        <taxon>Mesorhabditis</taxon>
    </lineage>
</organism>
<feature type="non-terminal residue" evidence="3">
    <location>
        <position position="1"/>
    </location>
</feature>
<feature type="region of interest" description="Disordered" evidence="2">
    <location>
        <begin position="132"/>
        <end position="177"/>
    </location>
</feature>
<dbReference type="InterPro" id="IPR027963">
    <property type="entry name" value="MEIOC"/>
</dbReference>
<feature type="compositionally biased region" description="Low complexity" evidence="2">
    <location>
        <begin position="235"/>
        <end position="253"/>
    </location>
</feature>
<comment type="caution">
    <text evidence="3">The sequence shown here is derived from an EMBL/GenBank/DDBJ whole genome shotgun (WGS) entry which is preliminary data.</text>
</comment>
<dbReference type="GO" id="GO:0005634">
    <property type="term" value="C:nucleus"/>
    <property type="evidence" value="ECO:0007669"/>
    <property type="project" value="TreeGrafter"/>
</dbReference>
<dbReference type="EMBL" id="CATQJA010002655">
    <property type="protein sequence ID" value="CAJ0578844.1"/>
    <property type="molecule type" value="Genomic_DNA"/>
</dbReference>
<evidence type="ECO:0000256" key="2">
    <source>
        <dbReference type="SAM" id="MobiDB-lite"/>
    </source>
</evidence>
<dbReference type="GO" id="GO:0048255">
    <property type="term" value="P:mRNA stabilization"/>
    <property type="evidence" value="ECO:0007669"/>
    <property type="project" value="TreeGrafter"/>
</dbReference>
<feature type="region of interest" description="Disordered" evidence="2">
    <location>
        <begin position="54"/>
        <end position="111"/>
    </location>
</feature>
<dbReference type="GO" id="GO:0007141">
    <property type="term" value="P:male meiosis I"/>
    <property type="evidence" value="ECO:0007669"/>
    <property type="project" value="TreeGrafter"/>
</dbReference>
<accession>A0AA36D2Q8</accession>
<feature type="region of interest" description="Disordered" evidence="2">
    <location>
        <begin position="235"/>
        <end position="256"/>
    </location>
</feature>
<feature type="region of interest" description="Disordered" evidence="2">
    <location>
        <begin position="1"/>
        <end position="42"/>
    </location>
</feature>
<evidence type="ECO:0000313" key="3">
    <source>
        <dbReference type="EMBL" id="CAJ0578844.1"/>
    </source>
</evidence>
<dbReference type="PANTHER" id="PTHR33861">
    <property type="entry name" value="PROTEIN CBG18333"/>
    <property type="match status" value="1"/>
</dbReference>
<dbReference type="GO" id="GO:0005737">
    <property type="term" value="C:cytoplasm"/>
    <property type="evidence" value="ECO:0007669"/>
    <property type="project" value="TreeGrafter"/>
</dbReference>
<feature type="compositionally biased region" description="Low complexity" evidence="2">
    <location>
        <begin position="139"/>
        <end position="152"/>
    </location>
</feature>
<feature type="compositionally biased region" description="Low complexity" evidence="2">
    <location>
        <begin position="59"/>
        <end position="74"/>
    </location>
</feature>
<proteinExistence type="predicted"/>
<evidence type="ECO:0000256" key="1">
    <source>
        <dbReference type="SAM" id="Coils"/>
    </source>
</evidence>
<sequence>MMAVRCGDPPNMSRDESPWAVPQSPWWAEAREPAQMNPRKQAANTWHNVYNWIQSSQNSEDASGSSRSSSAKGSPWDEDQSPQYAGPFSAWEPPFKAVAPQPQQPREQQVNGNPYADILEGLLKLNMVEQATAGGSRGTGPSASPTSSNNTSFPTEDFLNRPGPAQGPAQQPPSPQRLLSGRQIVGQSNRETFEQPRVPQGNEEWFAQQMEAQRQQQALYEQMCQMMIRSAQVQQQQQPQATPAWPTTQPSPSRATIARKNSAAIELHGHLDECTEEYRQLEKERKQTEAELARHHLGKKISSSNGLPIPRLPNAPSRLDRLIVDFHREHARLVTLLGKMEVLRREPLPLSIHNAHAHLQRAVAVLQNCRQTERALILQTLRGEMVHYDEEKEAVNLSKALITVRKAALRARAANWVSLASTIGVQDVAEQQVIDRLITSDFTVPPPPIRSRPVKK</sequence>
<dbReference type="GO" id="GO:0007144">
    <property type="term" value="P:female meiosis I"/>
    <property type="evidence" value="ECO:0007669"/>
    <property type="project" value="TreeGrafter"/>
</dbReference>
<reference evidence="3" key="1">
    <citation type="submission" date="2023-06" db="EMBL/GenBank/DDBJ databases">
        <authorList>
            <person name="Delattre M."/>
        </authorList>
    </citation>
    <scope>NUCLEOTIDE SEQUENCE</scope>
    <source>
        <strain evidence="3">AF72</strain>
    </source>
</reference>
<dbReference type="AlphaFoldDB" id="A0AA36D2Q8"/>